<dbReference type="SUPFAM" id="SSF52266">
    <property type="entry name" value="SGNH hydrolase"/>
    <property type="match status" value="1"/>
</dbReference>
<evidence type="ECO:0000256" key="6">
    <source>
        <dbReference type="ARBA" id="ARBA00022841"/>
    </source>
</evidence>
<keyword evidence="12" id="KW-1185">Reference proteome</keyword>
<dbReference type="Gene3D" id="3.40.50.1110">
    <property type="entry name" value="SGNH hydrolase"/>
    <property type="match status" value="1"/>
</dbReference>
<evidence type="ECO:0000256" key="1">
    <source>
        <dbReference type="ARBA" id="ARBA00004418"/>
    </source>
</evidence>
<dbReference type="Proteomes" id="UP001139031">
    <property type="component" value="Unassembled WGS sequence"/>
</dbReference>
<sequence>MPSDTRDARPGAPAPPRPKRRRSWSRRAWIAGQIAAGLGLGLVATEYAFRVRDEGAFPHVNFYVADPQLGVRLQPGATMGFRLGTNPRTTIHVNASGYRGSDWPGPQPREIVVVGDSQVFGLGVEDDETFSARLAERTGRPVINAGVPTYGPREYLETARELLATRRPETVVVVLNYVNDPFELERPNSERHAVWDGWAVRRETAPAEVVQFPGRAWLFSRSHAVYALRRWLYALDSDDAGARPLDPGTPSEGGWEDLVHASLRAQAEQAEQAAQHERSRGTSRAQVDRLGKSLADKRAQLRDLEDELEYGEPSELSQRIAAGKPGDIVDDTNAEKSRSVILTAELIRAAVERREAYKKQQRKFARDHAAKLRELQAAAATLVDERETLLAELAASAPRPRPQSVFDAYLAEFKALCDAHGAELVVVALPIDVQVDAGEWAKYGVERGPDMRPSQILLSDLVASAEELRIRGLDATAALRAAQPGAFLDHDIHMTARGHAALAEALAQRLEHPLPPRAPAPGLPRGTRYAPTSAAWAAALPVPLGDTAWATGTAQHLGGWLKLRFAAADDVEPIREIELPAGGSPAAMRMTTATGMTLVTPLAPGEPLTARLYRIDGAGELRIRWEPREGGPQLRAEVVALPGVPARELTFTRPPGILCRCDTCDEMWGEPALDMVCEAAYPGEPDQVCDAVLACVRHDPLFAPECPEGQVHAFASNACFTPCDAENPCARGACTPWHGGAVCVPAV</sequence>
<feature type="coiled-coil region" evidence="7">
    <location>
        <begin position="365"/>
        <end position="392"/>
    </location>
</feature>
<feature type="region of interest" description="Disordered" evidence="8">
    <location>
        <begin position="306"/>
        <end position="331"/>
    </location>
</feature>
<keyword evidence="9" id="KW-1133">Transmembrane helix</keyword>
<evidence type="ECO:0000256" key="2">
    <source>
        <dbReference type="ARBA" id="ARBA00005182"/>
    </source>
</evidence>
<keyword evidence="9" id="KW-0472">Membrane</keyword>
<dbReference type="InterPro" id="IPR036514">
    <property type="entry name" value="SGNH_hydro_sf"/>
</dbReference>
<feature type="region of interest" description="Disordered" evidence="8">
    <location>
        <begin position="270"/>
        <end position="292"/>
    </location>
</feature>
<dbReference type="EMBL" id="JAIRAU010000028">
    <property type="protein sequence ID" value="MBZ5712164.1"/>
    <property type="molecule type" value="Genomic_DNA"/>
</dbReference>
<evidence type="ECO:0000259" key="10">
    <source>
        <dbReference type="Pfam" id="PF16822"/>
    </source>
</evidence>
<proteinExistence type="predicted"/>
<evidence type="ECO:0000313" key="11">
    <source>
        <dbReference type="EMBL" id="MBZ5712164.1"/>
    </source>
</evidence>
<keyword evidence="7" id="KW-0175">Coiled coil</keyword>
<evidence type="ECO:0000256" key="8">
    <source>
        <dbReference type="SAM" id="MobiDB-lite"/>
    </source>
</evidence>
<evidence type="ECO:0000256" key="5">
    <source>
        <dbReference type="ARBA" id="ARBA00022764"/>
    </source>
</evidence>
<comment type="caution">
    <text evidence="11">The sequence shown here is derived from an EMBL/GenBank/DDBJ whole genome shotgun (WGS) entry which is preliminary data.</text>
</comment>
<evidence type="ECO:0000256" key="3">
    <source>
        <dbReference type="ARBA" id="ARBA00022679"/>
    </source>
</evidence>
<organism evidence="11 12">
    <name type="scientific">Nannocystis pusilla</name>
    <dbReference type="NCBI Taxonomy" id="889268"/>
    <lineage>
        <taxon>Bacteria</taxon>
        <taxon>Pseudomonadati</taxon>
        <taxon>Myxococcota</taxon>
        <taxon>Polyangia</taxon>
        <taxon>Nannocystales</taxon>
        <taxon>Nannocystaceae</taxon>
        <taxon>Nannocystis</taxon>
    </lineage>
</organism>
<accession>A0ABS7TVC6</accession>
<protein>
    <recommendedName>
        <fullName evidence="10">AlgX/AlgJ SGNH hydrolase-like domain-containing protein</fullName>
    </recommendedName>
</protein>
<dbReference type="RefSeq" id="WP_224193925.1">
    <property type="nucleotide sequence ID" value="NZ_JAIRAU010000028.1"/>
</dbReference>
<comment type="pathway">
    <text evidence="2">Glycan biosynthesis; alginate biosynthesis.</text>
</comment>
<keyword evidence="3" id="KW-0808">Transferase</keyword>
<evidence type="ECO:0000256" key="4">
    <source>
        <dbReference type="ARBA" id="ARBA00022729"/>
    </source>
</evidence>
<evidence type="ECO:0000256" key="7">
    <source>
        <dbReference type="SAM" id="Coils"/>
    </source>
</evidence>
<feature type="transmembrane region" description="Helical" evidence="9">
    <location>
        <begin position="28"/>
        <end position="49"/>
    </location>
</feature>
<dbReference type="Pfam" id="PF16822">
    <property type="entry name" value="ALGX"/>
    <property type="match status" value="1"/>
</dbReference>
<keyword evidence="5" id="KW-0574">Periplasm</keyword>
<evidence type="ECO:0000313" key="12">
    <source>
        <dbReference type="Proteomes" id="UP001139031"/>
    </source>
</evidence>
<keyword evidence="9" id="KW-0812">Transmembrane</keyword>
<evidence type="ECO:0000256" key="9">
    <source>
        <dbReference type="SAM" id="Phobius"/>
    </source>
</evidence>
<feature type="domain" description="AlgX/AlgJ SGNH hydrolase-like" evidence="10">
    <location>
        <begin position="408"/>
        <end position="512"/>
    </location>
</feature>
<gene>
    <name evidence="11" type="ORF">K7C98_23220</name>
</gene>
<reference evidence="11" key="1">
    <citation type="submission" date="2021-08" db="EMBL/GenBank/DDBJ databases">
        <authorList>
            <person name="Stevens D.C."/>
        </authorList>
    </citation>
    <scope>NUCLEOTIDE SEQUENCE</scope>
    <source>
        <strain evidence="11">DSM 53165</strain>
    </source>
</reference>
<keyword evidence="6" id="KW-0016">Alginate biosynthesis</keyword>
<feature type="compositionally biased region" description="Basic and acidic residues" evidence="8">
    <location>
        <begin position="274"/>
        <end position="292"/>
    </location>
</feature>
<dbReference type="InterPro" id="IPR031811">
    <property type="entry name" value="ALGX/ALGJ_SGNH-like"/>
</dbReference>
<feature type="region of interest" description="Disordered" evidence="8">
    <location>
        <begin position="1"/>
        <end position="24"/>
    </location>
</feature>
<keyword evidence="4" id="KW-0732">Signal</keyword>
<comment type="subcellular location">
    <subcellularLocation>
        <location evidence="1">Periplasm</location>
    </subcellularLocation>
</comment>
<name>A0ABS7TVC6_9BACT</name>